<name>A0ABN6Y271_9MICO</name>
<protein>
    <recommendedName>
        <fullName evidence="7">Class I SAM-dependent methyltransferase</fullName>
    </recommendedName>
</protein>
<dbReference type="RefSeq" id="WP_286343164.1">
    <property type="nucleotide sequence ID" value="NZ_AP027732.1"/>
</dbReference>
<dbReference type="PANTHER" id="PTHR43464">
    <property type="entry name" value="METHYLTRANSFERASE"/>
    <property type="match status" value="1"/>
</dbReference>
<dbReference type="CDD" id="cd02440">
    <property type="entry name" value="AdoMet_MTases"/>
    <property type="match status" value="1"/>
</dbReference>
<dbReference type="Pfam" id="PF05401">
    <property type="entry name" value="NodS"/>
    <property type="match status" value="1"/>
</dbReference>
<dbReference type="Gene3D" id="3.40.50.150">
    <property type="entry name" value="Vaccinia Virus protein VP39"/>
    <property type="match status" value="1"/>
</dbReference>
<keyword evidence="2" id="KW-0808">Transferase</keyword>
<dbReference type="SUPFAM" id="SSF53335">
    <property type="entry name" value="S-adenosyl-L-methionine-dependent methyltransferases"/>
    <property type="match status" value="1"/>
</dbReference>
<dbReference type="PANTHER" id="PTHR43464:SF19">
    <property type="entry name" value="UBIQUINONE BIOSYNTHESIS O-METHYLTRANSFERASE, MITOCHONDRIAL"/>
    <property type="match status" value="1"/>
</dbReference>
<evidence type="ECO:0000256" key="3">
    <source>
        <dbReference type="ARBA" id="ARBA00022691"/>
    </source>
</evidence>
<keyword evidence="1" id="KW-0489">Methyltransferase</keyword>
<feature type="compositionally biased region" description="Low complexity" evidence="4">
    <location>
        <begin position="141"/>
        <end position="158"/>
    </location>
</feature>
<proteinExistence type="predicted"/>
<evidence type="ECO:0000313" key="5">
    <source>
        <dbReference type="EMBL" id="BDZ50045.1"/>
    </source>
</evidence>
<keyword evidence="3" id="KW-0949">S-adenosyl-L-methionine</keyword>
<dbReference type="InterPro" id="IPR008715">
    <property type="entry name" value="SAM-MeTfrase_NodS-like"/>
</dbReference>
<keyword evidence="6" id="KW-1185">Reference proteome</keyword>
<sequence>MIDHGAAEAHFDARHAARDDPWGLASRWYEIRKRRILLAALPDEALGHVLEIGSSVGITTQDLAARAESVLALDVSGEAVRRARARLQGLSNVRVEQADATLGLPGGDYDLVVLSEVGYYLSPSELGAVLDDVEASLSSRGCSRRATGGTTRATSCSRETPCTRPSRPGRA</sequence>
<dbReference type="InterPro" id="IPR029063">
    <property type="entry name" value="SAM-dependent_MTases_sf"/>
</dbReference>
<reference evidence="6" key="1">
    <citation type="journal article" date="2019" name="Int. J. Syst. Evol. Microbiol.">
        <title>The Global Catalogue of Microorganisms (GCM) 10K type strain sequencing project: providing services to taxonomists for standard genome sequencing and annotation.</title>
        <authorList>
            <consortium name="The Broad Institute Genomics Platform"/>
            <consortium name="The Broad Institute Genome Sequencing Center for Infectious Disease"/>
            <person name="Wu L."/>
            <person name="Ma J."/>
        </authorList>
    </citation>
    <scope>NUCLEOTIDE SEQUENCE [LARGE SCALE GENOMIC DNA]</scope>
    <source>
        <strain evidence="6">NBRC 108728</strain>
    </source>
</reference>
<accession>A0ABN6Y271</accession>
<gene>
    <name evidence="5" type="ORF">GCM10025867_22860</name>
</gene>
<evidence type="ECO:0000313" key="6">
    <source>
        <dbReference type="Proteomes" id="UP001321486"/>
    </source>
</evidence>
<dbReference type="Proteomes" id="UP001321486">
    <property type="component" value="Chromosome"/>
</dbReference>
<organism evidence="5 6">
    <name type="scientific">Frondihabitans sucicola</name>
    <dbReference type="NCBI Taxonomy" id="1268041"/>
    <lineage>
        <taxon>Bacteria</taxon>
        <taxon>Bacillati</taxon>
        <taxon>Actinomycetota</taxon>
        <taxon>Actinomycetes</taxon>
        <taxon>Micrococcales</taxon>
        <taxon>Microbacteriaceae</taxon>
        <taxon>Frondihabitans</taxon>
    </lineage>
</organism>
<evidence type="ECO:0000256" key="1">
    <source>
        <dbReference type="ARBA" id="ARBA00022603"/>
    </source>
</evidence>
<evidence type="ECO:0000256" key="4">
    <source>
        <dbReference type="SAM" id="MobiDB-lite"/>
    </source>
</evidence>
<evidence type="ECO:0008006" key="7">
    <source>
        <dbReference type="Google" id="ProtNLM"/>
    </source>
</evidence>
<evidence type="ECO:0000256" key="2">
    <source>
        <dbReference type="ARBA" id="ARBA00022679"/>
    </source>
</evidence>
<dbReference type="EMBL" id="AP027732">
    <property type="protein sequence ID" value="BDZ50045.1"/>
    <property type="molecule type" value="Genomic_DNA"/>
</dbReference>
<feature type="region of interest" description="Disordered" evidence="4">
    <location>
        <begin position="141"/>
        <end position="171"/>
    </location>
</feature>